<dbReference type="Pfam" id="PF01467">
    <property type="entry name" value="CTP_transf_like"/>
    <property type="match status" value="2"/>
</dbReference>
<dbReference type="NCBIfam" id="TIGR00125">
    <property type="entry name" value="cyt_tran_rel"/>
    <property type="match status" value="1"/>
</dbReference>
<keyword evidence="14" id="KW-1185">Reference proteome</keyword>
<evidence type="ECO:0000256" key="4">
    <source>
        <dbReference type="ARBA" id="ARBA00022679"/>
    </source>
</evidence>
<evidence type="ECO:0000256" key="7">
    <source>
        <dbReference type="ARBA" id="ARBA00023209"/>
    </source>
</evidence>
<proteinExistence type="inferred from homology"/>
<dbReference type="InterPro" id="IPR014729">
    <property type="entry name" value="Rossmann-like_a/b/a_fold"/>
</dbReference>
<keyword evidence="6" id="KW-0443">Lipid metabolism</keyword>
<evidence type="ECO:0000256" key="6">
    <source>
        <dbReference type="ARBA" id="ARBA00023098"/>
    </source>
</evidence>
<keyword evidence="8" id="KW-1208">Phospholipid metabolism</keyword>
<dbReference type="Gene3D" id="3.40.50.620">
    <property type="entry name" value="HUPs"/>
    <property type="match status" value="2"/>
</dbReference>
<dbReference type="Proteomes" id="UP000750334">
    <property type="component" value="Unassembled WGS sequence"/>
</dbReference>
<comment type="similarity">
    <text evidence="2">Belongs to the cytidylyltransferase family.</text>
</comment>
<keyword evidence="7" id="KW-0594">Phospholipid biosynthesis</keyword>
<evidence type="ECO:0000313" key="13">
    <source>
        <dbReference type="EMBL" id="KAG0672586.1"/>
    </source>
</evidence>
<dbReference type="InterPro" id="IPR004821">
    <property type="entry name" value="Cyt_trans-like"/>
</dbReference>
<dbReference type="AlphaFoldDB" id="A0A9P7BDU8"/>
<evidence type="ECO:0000256" key="11">
    <source>
        <dbReference type="ARBA" id="ARBA00031473"/>
    </source>
</evidence>
<name>A0A9P7BDU8_MAUEX</name>
<keyword evidence="5" id="KW-0548">Nucleotidyltransferase</keyword>
<accession>A0A9P7BDU8</accession>
<dbReference type="GO" id="GO:0006646">
    <property type="term" value="P:phosphatidylethanolamine biosynthetic process"/>
    <property type="evidence" value="ECO:0007669"/>
    <property type="project" value="InterPro"/>
</dbReference>
<comment type="pathway">
    <text evidence="1">Lipid metabolism.</text>
</comment>
<keyword evidence="3" id="KW-0444">Lipid biosynthesis</keyword>
<dbReference type="GO" id="GO:0005737">
    <property type="term" value="C:cytoplasm"/>
    <property type="evidence" value="ECO:0007669"/>
    <property type="project" value="TreeGrafter"/>
</dbReference>
<evidence type="ECO:0000256" key="5">
    <source>
        <dbReference type="ARBA" id="ARBA00022695"/>
    </source>
</evidence>
<dbReference type="SUPFAM" id="SSF52374">
    <property type="entry name" value="Nucleotidylyl transferase"/>
    <property type="match status" value="2"/>
</dbReference>
<feature type="domain" description="Cytidyltransferase-like" evidence="12">
    <location>
        <begin position="11"/>
        <end position="142"/>
    </location>
</feature>
<evidence type="ECO:0000259" key="12">
    <source>
        <dbReference type="Pfam" id="PF01467"/>
    </source>
</evidence>
<evidence type="ECO:0000256" key="9">
    <source>
        <dbReference type="ARBA" id="ARBA00024191"/>
    </source>
</evidence>
<evidence type="ECO:0000256" key="8">
    <source>
        <dbReference type="ARBA" id="ARBA00023264"/>
    </source>
</evidence>
<dbReference type="GO" id="GO:0004306">
    <property type="term" value="F:ethanolamine-phosphate cytidylyltransferase activity"/>
    <property type="evidence" value="ECO:0007669"/>
    <property type="project" value="UniProtKB-EC"/>
</dbReference>
<keyword evidence="4" id="KW-0808">Transferase</keyword>
<dbReference type="PANTHER" id="PTHR45780">
    <property type="entry name" value="ETHANOLAMINE-PHOSPHATE CYTIDYLYLTRANSFERASE"/>
    <property type="match status" value="1"/>
</dbReference>
<dbReference type="CDD" id="cd02174">
    <property type="entry name" value="CCT"/>
    <property type="match status" value="1"/>
</dbReference>
<evidence type="ECO:0000256" key="10">
    <source>
        <dbReference type="ARBA" id="ARBA00024221"/>
    </source>
</evidence>
<evidence type="ECO:0000313" key="14">
    <source>
        <dbReference type="Proteomes" id="UP000750334"/>
    </source>
</evidence>
<reference evidence="13 14" key="1">
    <citation type="submission" date="2020-11" db="EMBL/GenBank/DDBJ databases">
        <title>Kefir isolates.</title>
        <authorList>
            <person name="Marcisauskas S."/>
            <person name="Kim Y."/>
            <person name="Blasche S."/>
        </authorList>
    </citation>
    <scope>NUCLEOTIDE SEQUENCE [LARGE SCALE GENOMIC DNA]</scope>
    <source>
        <strain evidence="13 14">OG2</strain>
    </source>
</reference>
<evidence type="ECO:0000256" key="3">
    <source>
        <dbReference type="ARBA" id="ARBA00022516"/>
    </source>
</evidence>
<evidence type="ECO:0000256" key="2">
    <source>
        <dbReference type="ARBA" id="ARBA00010101"/>
    </source>
</evidence>
<comment type="caution">
    <text evidence="13">The sequence shown here is derived from an EMBL/GenBank/DDBJ whole genome shotgun (WGS) entry which is preliminary data.</text>
</comment>
<sequence length="329" mass="37846">MVQLFENKLWIDGCFDFTHYGHAGAILQARRTIPKFIKDGELLCGVHNDYEITLNKGPPVMNSEERYAHTESNRWCSSIIRDAPYVTDPKVLDSYGCKYVVHGDDITLDAQGNDCYQEMKDLGRFRVVKRTDGVSTTDIIHRMLTHEYIYDDNLPSIELMSRYASDINGYDPRCTVYEGTLDNILIKGTTRNNNSNNNDNKTATKQVIIIGDFDLFHMGHIEQIKNANEKIYPNHEIIIGLKKLDNNQNKTIMSIKERLLSILSCKYIDGIIIDPIEDNNKSSENIQIDDSRLKLNGKFSYLTKQTIIDRIESQRDLYIARNLKKGMSY</sequence>
<comment type="pathway">
    <text evidence="9">Phospholipid metabolism; phosphatidylethanolamine biosynthesis; phosphatidylethanolamine from ethanolamine: step 2/3.</text>
</comment>
<organism evidence="13 14">
    <name type="scientific">Maudiozyma exigua</name>
    <name type="common">Yeast</name>
    <name type="synonym">Kazachstania exigua</name>
    <dbReference type="NCBI Taxonomy" id="34358"/>
    <lineage>
        <taxon>Eukaryota</taxon>
        <taxon>Fungi</taxon>
        <taxon>Dikarya</taxon>
        <taxon>Ascomycota</taxon>
        <taxon>Saccharomycotina</taxon>
        <taxon>Saccharomycetes</taxon>
        <taxon>Saccharomycetales</taxon>
        <taxon>Saccharomycetaceae</taxon>
        <taxon>Maudiozyma</taxon>
    </lineage>
</organism>
<dbReference type="OrthoDB" id="40021at2759"/>
<dbReference type="InterPro" id="IPR044608">
    <property type="entry name" value="Ect1/PCYT2"/>
</dbReference>
<feature type="domain" description="Cytidyltransferase-like" evidence="12">
    <location>
        <begin position="209"/>
        <end position="277"/>
    </location>
</feature>
<dbReference type="InterPro" id="IPR041723">
    <property type="entry name" value="CCT"/>
</dbReference>
<dbReference type="EC" id="2.7.7.14" evidence="10"/>
<gene>
    <name evidence="13" type="ORF">C6P45_000016</name>
</gene>
<dbReference type="PANTHER" id="PTHR45780:SF2">
    <property type="entry name" value="ETHANOLAMINE-PHOSPHATE CYTIDYLYLTRANSFERASE"/>
    <property type="match status" value="1"/>
</dbReference>
<dbReference type="EMBL" id="PUHR01000001">
    <property type="protein sequence ID" value="KAG0672586.1"/>
    <property type="molecule type" value="Genomic_DNA"/>
</dbReference>
<evidence type="ECO:0000256" key="1">
    <source>
        <dbReference type="ARBA" id="ARBA00005189"/>
    </source>
</evidence>
<protein>
    <recommendedName>
        <fullName evidence="10">ethanolamine-phosphate cytidylyltransferase</fullName>
        <ecNumber evidence="10">2.7.7.14</ecNumber>
    </recommendedName>
    <alternativeName>
        <fullName evidence="11">CTP:phosphoethanolamine cytidylyltransferase</fullName>
    </alternativeName>
</protein>